<proteinExistence type="inferred from homology"/>
<evidence type="ECO:0000256" key="4">
    <source>
        <dbReference type="ARBA" id="ARBA00023002"/>
    </source>
</evidence>
<dbReference type="GO" id="GO:0005737">
    <property type="term" value="C:cytoplasm"/>
    <property type="evidence" value="ECO:0007669"/>
    <property type="project" value="TreeGrafter"/>
</dbReference>
<dbReference type="AlphaFoldDB" id="A0A0A1TG05"/>
<keyword evidence="7" id="KW-1185">Reference proteome</keyword>
<dbReference type="InterPro" id="IPR023753">
    <property type="entry name" value="FAD/NAD-binding_dom"/>
</dbReference>
<protein>
    <recommendedName>
        <fullName evidence="5">FAD/NAD(P)-binding domain-containing protein</fullName>
    </recommendedName>
</protein>
<organism evidence="6 7">
    <name type="scientific">[Torrubiella] hemipterigena</name>
    <dbReference type="NCBI Taxonomy" id="1531966"/>
    <lineage>
        <taxon>Eukaryota</taxon>
        <taxon>Fungi</taxon>
        <taxon>Dikarya</taxon>
        <taxon>Ascomycota</taxon>
        <taxon>Pezizomycotina</taxon>
        <taxon>Sordariomycetes</taxon>
        <taxon>Hypocreomycetidae</taxon>
        <taxon>Hypocreales</taxon>
        <taxon>Clavicipitaceae</taxon>
        <taxon>Clavicipitaceae incertae sedis</taxon>
        <taxon>'Torrubiella' clade</taxon>
    </lineage>
</organism>
<dbReference type="STRING" id="1531966.A0A0A1TG05"/>
<dbReference type="PANTHER" id="PTHR43735:SF3">
    <property type="entry name" value="FERROPTOSIS SUPPRESSOR PROTEIN 1"/>
    <property type="match status" value="1"/>
</dbReference>
<evidence type="ECO:0000256" key="1">
    <source>
        <dbReference type="ARBA" id="ARBA00006442"/>
    </source>
</evidence>
<dbReference type="PRINTS" id="PR00469">
    <property type="entry name" value="PNDRDTASEII"/>
</dbReference>
<dbReference type="GO" id="GO:0050660">
    <property type="term" value="F:flavin adenine dinucleotide binding"/>
    <property type="evidence" value="ECO:0007669"/>
    <property type="project" value="TreeGrafter"/>
</dbReference>
<feature type="domain" description="FAD/NAD(P)-binding" evidence="5">
    <location>
        <begin position="4"/>
        <end position="289"/>
    </location>
</feature>
<evidence type="ECO:0000259" key="5">
    <source>
        <dbReference type="Pfam" id="PF07992"/>
    </source>
</evidence>
<evidence type="ECO:0000313" key="6">
    <source>
        <dbReference type="EMBL" id="CEJ93689.1"/>
    </source>
</evidence>
<dbReference type="EMBL" id="CDHN01000006">
    <property type="protein sequence ID" value="CEJ93689.1"/>
    <property type="molecule type" value="Genomic_DNA"/>
</dbReference>
<evidence type="ECO:0000256" key="3">
    <source>
        <dbReference type="ARBA" id="ARBA00022827"/>
    </source>
</evidence>
<dbReference type="OrthoDB" id="202203at2759"/>
<accession>A0A0A1TG05</accession>
<reference evidence="6 7" key="1">
    <citation type="journal article" date="2015" name="Genome Announc.">
        <title>Draft Genome Sequence and Gene Annotation of the Entomopathogenic Fungus Verticillium hemipterigenum.</title>
        <authorList>
            <person name="Horn F."/>
            <person name="Habel A."/>
            <person name="Scharf D.H."/>
            <person name="Dworschak J."/>
            <person name="Brakhage A.A."/>
            <person name="Guthke R."/>
            <person name="Hertweck C."/>
            <person name="Linde J."/>
        </authorList>
    </citation>
    <scope>NUCLEOTIDE SEQUENCE [LARGE SCALE GENOMIC DNA]</scope>
</reference>
<keyword evidence="3" id="KW-0274">FAD</keyword>
<dbReference type="Proteomes" id="UP000039046">
    <property type="component" value="Unassembled WGS sequence"/>
</dbReference>
<keyword evidence="4" id="KW-0560">Oxidoreductase</keyword>
<dbReference type="PANTHER" id="PTHR43735">
    <property type="entry name" value="APOPTOSIS-INDUCING FACTOR 1"/>
    <property type="match status" value="1"/>
</dbReference>
<dbReference type="HOGENOM" id="CLU_019845_6_2_1"/>
<name>A0A0A1TG05_9HYPO</name>
<gene>
    <name evidence="6" type="ORF">VHEMI09262</name>
</gene>
<dbReference type="GO" id="GO:0004174">
    <property type="term" value="F:electron-transferring-flavoprotein dehydrogenase activity"/>
    <property type="evidence" value="ECO:0007669"/>
    <property type="project" value="TreeGrafter"/>
</dbReference>
<evidence type="ECO:0000313" key="7">
    <source>
        <dbReference type="Proteomes" id="UP000039046"/>
    </source>
</evidence>
<evidence type="ECO:0000256" key="2">
    <source>
        <dbReference type="ARBA" id="ARBA00022630"/>
    </source>
</evidence>
<keyword evidence="2" id="KW-0285">Flavoprotein</keyword>
<dbReference type="Pfam" id="PF07992">
    <property type="entry name" value="Pyr_redox_2"/>
    <property type="match status" value="1"/>
</dbReference>
<dbReference type="InterPro" id="IPR036188">
    <property type="entry name" value="FAD/NAD-bd_sf"/>
</dbReference>
<dbReference type="Gene3D" id="3.50.50.100">
    <property type="match status" value="1"/>
</dbReference>
<dbReference type="PRINTS" id="PR00368">
    <property type="entry name" value="FADPNR"/>
</dbReference>
<dbReference type="SUPFAM" id="SSF51905">
    <property type="entry name" value="FAD/NAD(P)-binding domain"/>
    <property type="match status" value="1"/>
</dbReference>
<sequence>MALTIVILGAGWTGLPLAHRLLKYTSPKASIKIILVTPSSHFFWNVAATRGVIPGEIPDDQLFYPIEAQFQQYSTDVFELVLGSARSIDDAANTVHIDLNNGEARDLHYDQLVIATGSRLKSNVPLKLVGDYKASKQLFNTLQEKVGRANDIVIAGSGATGCEVAGELAAKYGKEKRITLIISGKSPLANQPGIIDSVKTTIVNDLRKLNVTLIFNKRVEESQDADTKTVVSLSDGSQITTDLYLPLFGIQLNTEFVPTTFLDDANNIRLDETHQVSGTKNIWALGDVGNLHSKQITSTDGQIIYLASVLEQVALAKTELSPKPYKPSDKPMVFVAMGRKYATGQIGGWRLPGWAVSYPKGRKLFVDSAAGYVAGKKLRHESM</sequence>
<comment type="similarity">
    <text evidence="1">Belongs to the FAD-dependent oxidoreductase family.</text>
</comment>